<evidence type="ECO:0000259" key="11">
    <source>
        <dbReference type="Pfam" id="PF13807"/>
    </source>
</evidence>
<feature type="transmembrane region" description="Helical" evidence="9">
    <location>
        <begin position="17"/>
        <end position="40"/>
    </location>
</feature>
<evidence type="ECO:0000256" key="7">
    <source>
        <dbReference type="ARBA" id="ARBA00023136"/>
    </source>
</evidence>
<evidence type="ECO:0000256" key="6">
    <source>
        <dbReference type="ARBA" id="ARBA00022989"/>
    </source>
</evidence>
<dbReference type="GO" id="GO:0004713">
    <property type="term" value="F:protein tyrosine kinase activity"/>
    <property type="evidence" value="ECO:0007669"/>
    <property type="project" value="TreeGrafter"/>
</dbReference>
<sequence>MIDFERILAIARRQYRLVLAGALGGLVLGMLYVLTAVPVYTASADIFIDKGAPQVMSEYSEPTALLQDEVQMLSQVEVLKSTNLAEAVARRLKLDQNEAFMSASPSLVGRLVGGVKSLIAFVPSLFWSPEIDDTNETDRIAAAAAILARNVAVERVGRTYVLSISYKAGTPVLAQQIAQGYAEAYLDDQLEAKYDATKRAGSWLQDRIAELQKQSFDADLAVEKFRTENNLIATNGQLVSEQQLTGVSAQLVTAKAETAQAKARYDQIRQLIDSGRTDAVVNDALVSSTINNLREQYLSASRREAEISAKLGSTHIQAVRLRDQMAEYERLIFAELGRIADSYQNAYKVALSREQSLEANLTQSLAVSADANTTQVRLRELERQAEAFKTLYESFLKRYQETIQQQSFPVTQARIITRAEAPTSPSAPKKPLMLALFMMLGVGVGAGAGAWREFRDRFFRVADQIGRETGLEFLGYLPLVRPGEGDVGKATAAAPLMAGTGLWAPGAIAAYGRDHPMSSFAETLRNTRIAADVSLANETTKVIGVVSCLPSEGKSTTASNLAMLLSTPERRTLLIDADLRNPGLTRSLAVRPQTGLIEALLDGNGDAKPHLLWDASGQLAVLPAVMRQRVSHSSELLSSASMGALMNAVRPHFHYVLVDLPPLGAIVDAKAFAHRVDAFVFVVEWGRTARHVVRSILRDNPSVRAKCLGIILTKSDSSKMKLYRAYGSSEFYASRYEAYYQN</sequence>
<dbReference type="PANTHER" id="PTHR32309">
    <property type="entry name" value="TYROSINE-PROTEIN KINASE"/>
    <property type="match status" value="1"/>
</dbReference>
<keyword evidence="6 9" id="KW-1133">Transmembrane helix</keyword>
<dbReference type="PANTHER" id="PTHR32309:SF13">
    <property type="entry name" value="FERRIC ENTEROBACTIN TRANSPORT PROTEIN FEPE"/>
    <property type="match status" value="1"/>
</dbReference>
<dbReference type="InterPro" id="IPR003856">
    <property type="entry name" value="LPS_length_determ_N"/>
</dbReference>
<dbReference type="STRING" id="401562.NS365_19395"/>
<keyword evidence="8" id="KW-0175">Coiled coil</keyword>
<dbReference type="NCBIfam" id="TIGR01005">
    <property type="entry name" value="eps_transp_fam"/>
    <property type="match status" value="1"/>
</dbReference>
<feature type="domain" description="Tyrosine-protein kinase G-rich" evidence="11">
    <location>
        <begin position="373"/>
        <end position="451"/>
    </location>
</feature>
<dbReference type="Pfam" id="PF13807">
    <property type="entry name" value="GNVR"/>
    <property type="match status" value="1"/>
</dbReference>
<dbReference type="Proteomes" id="UP000078272">
    <property type="component" value="Unassembled WGS sequence"/>
</dbReference>
<organism evidence="12 13">
    <name type="scientific">Aureimonas ureilytica</name>
    <dbReference type="NCBI Taxonomy" id="401562"/>
    <lineage>
        <taxon>Bacteria</taxon>
        <taxon>Pseudomonadati</taxon>
        <taxon>Pseudomonadota</taxon>
        <taxon>Alphaproteobacteria</taxon>
        <taxon>Hyphomicrobiales</taxon>
        <taxon>Aurantimonadaceae</taxon>
        <taxon>Aureimonas</taxon>
    </lineage>
</organism>
<dbReference type="Gene3D" id="3.40.50.300">
    <property type="entry name" value="P-loop containing nucleotide triphosphate hydrolases"/>
    <property type="match status" value="1"/>
</dbReference>
<dbReference type="InterPro" id="IPR005702">
    <property type="entry name" value="Wzc-like_C"/>
</dbReference>
<accession>A0A175R789</accession>
<feature type="coiled-coil region" evidence="8">
    <location>
        <begin position="371"/>
        <end position="398"/>
    </location>
</feature>
<dbReference type="InterPro" id="IPR005700">
    <property type="entry name" value="EPS_ExoP-like"/>
</dbReference>
<keyword evidence="2" id="KW-1003">Cell membrane</keyword>
<dbReference type="InterPro" id="IPR050445">
    <property type="entry name" value="Bact_polysacc_biosynth/exp"/>
</dbReference>
<dbReference type="AlphaFoldDB" id="A0A175R789"/>
<dbReference type="PATRIC" id="fig|401562.3.peg.1983"/>
<dbReference type="EMBL" id="LDPZ01000023">
    <property type="protein sequence ID" value="KTQ95376.1"/>
    <property type="molecule type" value="Genomic_DNA"/>
</dbReference>
<keyword evidence="5" id="KW-0067">ATP-binding</keyword>
<evidence type="ECO:0000256" key="3">
    <source>
        <dbReference type="ARBA" id="ARBA00022692"/>
    </source>
</evidence>
<protein>
    <recommendedName>
        <fullName evidence="14">Chromosome partitioning protein ParA</fullName>
    </recommendedName>
</protein>
<dbReference type="Pfam" id="PF02706">
    <property type="entry name" value="Wzz"/>
    <property type="match status" value="1"/>
</dbReference>
<dbReference type="InterPro" id="IPR032807">
    <property type="entry name" value="GNVR"/>
</dbReference>
<feature type="domain" description="Polysaccharide chain length determinant N-terminal" evidence="10">
    <location>
        <begin position="2"/>
        <end position="91"/>
    </location>
</feature>
<evidence type="ECO:0000313" key="13">
    <source>
        <dbReference type="Proteomes" id="UP000078272"/>
    </source>
</evidence>
<evidence type="ECO:0008006" key="14">
    <source>
        <dbReference type="Google" id="ProtNLM"/>
    </source>
</evidence>
<evidence type="ECO:0000256" key="4">
    <source>
        <dbReference type="ARBA" id="ARBA00022741"/>
    </source>
</evidence>
<dbReference type="CDD" id="cd05387">
    <property type="entry name" value="BY-kinase"/>
    <property type="match status" value="1"/>
</dbReference>
<comment type="caution">
    <text evidence="12">The sequence shown here is derived from an EMBL/GenBank/DDBJ whole genome shotgun (WGS) entry which is preliminary data.</text>
</comment>
<evidence type="ECO:0000259" key="10">
    <source>
        <dbReference type="Pfam" id="PF02706"/>
    </source>
</evidence>
<keyword evidence="4" id="KW-0547">Nucleotide-binding</keyword>
<evidence type="ECO:0000313" key="12">
    <source>
        <dbReference type="EMBL" id="KTQ95376.1"/>
    </source>
</evidence>
<gene>
    <name evidence="12" type="ORF">NS226_12185</name>
</gene>
<evidence type="ECO:0000256" key="5">
    <source>
        <dbReference type="ARBA" id="ARBA00022840"/>
    </source>
</evidence>
<proteinExistence type="predicted"/>
<keyword evidence="3 9" id="KW-0812">Transmembrane</keyword>
<reference evidence="12 13" key="1">
    <citation type="journal article" date="2016" name="Front. Microbiol.">
        <title>Genomic Resource of Rice Seed Associated Bacteria.</title>
        <authorList>
            <person name="Midha S."/>
            <person name="Bansal K."/>
            <person name="Sharma S."/>
            <person name="Kumar N."/>
            <person name="Patil P.P."/>
            <person name="Chaudhry V."/>
            <person name="Patil P.B."/>
        </authorList>
    </citation>
    <scope>NUCLEOTIDE SEQUENCE [LARGE SCALE GENOMIC DNA]</scope>
    <source>
        <strain evidence="12 13">NS226</strain>
    </source>
</reference>
<dbReference type="NCBIfam" id="TIGR01007">
    <property type="entry name" value="eps_fam"/>
    <property type="match status" value="1"/>
</dbReference>
<dbReference type="GO" id="GO:0005524">
    <property type="term" value="F:ATP binding"/>
    <property type="evidence" value="ECO:0007669"/>
    <property type="project" value="UniProtKB-KW"/>
</dbReference>
<keyword evidence="7 9" id="KW-0472">Membrane</keyword>
<evidence type="ECO:0000256" key="2">
    <source>
        <dbReference type="ARBA" id="ARBA00022475"/>
    </source>
</evidence>
<name>A0A175R789_9HYPH</name>
<evidence type="ECO:0000256" key="1">
    <source>
        <dbReference type="ARBA" id="ARBA00004651"/>
    </source>
</evidence>
<dbReference type="SUPFAM" id="SSF52540">
    <property type="entry name" value="P-loop containing nucleoside triphosphate hydrolases"/>
    <property type="match status" value="1"/>
</dbReference>
<evidence type="ECO:0000256" key="9">
    <source>
        <dbReference type="SAM" id="Phobius"/>
    </source>
</evidence>
<dbReference type="GO" id="GO:0005886">
    <property type="term" value="C:plasma membrane"/>
    <property type="evidence" value="ECO:0007669"/>
    <property type="project" value="UniProtKB-SubCell"/>
</dbReference>
<evidence type="ECO:0000256" key="8">
    <source>
        <dbReference type="SAM" id="Coils"/>
    </source>
</evidence>
<comment type="subcellular location">
    <subcellularLocation>
        <location evidence="1">Cell membrane</location>
        <topology evidence="1">Multi-pass membrane protein</topology>
    </subcellularLocation>
</comment>
<dbReference type="InterPro" id="IPR027417">
    <property type="entry name" value="P-loop_NTPase"/>
</dbReference>